<evidence type="ECO:0000256" key="2">
    <source>
        <dbReference type="ARBA" id="ARBA00022679"/>
    </source>
</evidence>
<comment type="catalytic activity">
    <reaction evidence="6 8">
        <text>dCMP + ATP = dCDP + ADP</text>
        <dbReference type="Rhea" id="RHEA:25094"/>
        <dbReference type="ChEBI" id="CHEBI:30616"/>
        <dbReference type="ChEBI" id="CHEBI:57566"/>
        <dbReference type="ChEBI" id="CHEBI:58593"/>
        <dbReference type="ChEBI" id="CHEBI:456216"/>
        <dbReference type="EC" id="2.7.4.25"/>
    </reaction>
</comment>
<dbReference type="Proteomes" id="UP000231586">
    <property type="component" value="Unassembled WGS sequence"/>
</dbReference>
<keyword evidence="8" id="KW-0963">Cytoplasm</keyword>
<evidence type="ECO:0000313" key="11">
    <source>
        <dbReference type="Proteomes" id="UP000231586"/>
    </source>
</evidence>
<keyword evidence="11" id="KW-1185">Reference proteome</keyword>
<accession>A0A2M8W3N8</accession>
<gene>
    <name evidence="8" type="primary">cmk</name>
    <name evidence="10" type="ORF">CLV34_2718</name>
</gene>
<dbReference type="EMBL" id="PGTZ01000011">
    <property type="protein sequence ID" value="PJI85537.1"/>
    <property type="molecule type" value="Genomic_DNA"/>
</dbReference>
<reference evidence="10 11" key="1">
    <citation type="submission" date="2017-11" db="EMBL/GenBank/DDBJ databases">
        <title>Genomic Encyclopedia of Archaeal and Bacterial Type Strains, Phase II (KMG-II): From Individual Species to Whole Genera.</title>
        <authorList>
            <person name="Goeker M."/>
        </authorList>
    </citation>
    <scope>NUCLEOTIDE SEQUENCE [LARGE SCALE GENOMIC DNA]</scope>
    <source>
        <strain evidence="10 11">DSM 22413</strain>
    </source>
</reference>
<comment type="catalytic activity">
    <reaction evidence="7 8">
        <text>CMP + ATP = CDP + ADP</text>
        <dbReference type="Rhea" id="RHEA:11600"/>
        <dbReference type="ChEBI" id="CHEBI:30616"/>
        <dbReference type="ChEBI" id="CHEBI:58069"/>
        <dbReference type="ChEBI" id="CHEBI:60377"/>
        <dbReference type="ChEBI" id="CHEBI:456216"/>
        <dbReference type="EC" id="2.7.4.25"/>
    </reaction>
</comment>
<comment type="subcellular location">
    <subcellularLocation>
        <location evidence="8">Cytoplasm</location>
    </subcellularLocation>
</comment>
<dbReference type="RefSeq" id="WP_100350843.1">
    <property type="nucleotide sequence ID" value="NZ_PGTZ01000011.1"/>
</dbReference>
<dbReference type="InterPro" id="IPR003136">
    <property type="entry name" value="Cytidylate_kin"/>
</dbReference>
<feature type="binding site" evidence="8">
    <location>
        <begin position="9"/>
        <end position="17"/>
    </location>
    <ligand>
        <name>ATP</name>
        <dbReference type="ChEBI" id="CHEBI:30616"/>
    </ligand>
</feature>
<dbReference type="GO" id="GO:0006220">
    <property type="term" value="P:pyrimidine nucleotide metabolic process"/>
    <property type="evidence" value="ECO:0007669"/>
    <property type="project" value="UniProtKB-UniRule"/>
</dbReference>
<dbReference type="GO" id="GO:0005737">
    <property type="term" value="C:cytoplasm"/>
    <property type="evidence" value="ECO:0007669"/>
    <property type="project" value="UniProtKB-SubCell"/>
</dbReference>
<dbReference type="Gene3D" id="3.40.50.300">
    <property type="entry name" value="P-loop containing nucleotide triphosphate hydrolases"/>
    <property type="match status" value="1"/>
</dbReference>
<comment type="caution">
    <text evidence="10">The sequence shown here is derived from an EMBL/GenBank/DDBJ whole genome shotgun (WGS) entry which is preliminary data.</text>
</comment>
<dbReference type="EC" id="2.7.4.25" evidence="8"/>
<organism evidence="10 11">
    <name type="scientific">Luteimicrobium subarcticum</name>
    <dbReference type="NCBI Taxonomy" id="620910"/>
    <lineage>
        <taxon>Bacteria</taxon>
        <taxon>Bacillati</taxon>
        <taxon>Actinomycetota</taxon>
        <taxon>Actinomycetes</taxon>
        <taxon>Micrococcales</taxon>
        <taxon>Luteimicrobium</taxon>
    </lineage>
</organism>
<evidence type="ECO:0000256" key="3">
    <source>
        <dbReference type="ARBA" id="ARBA00022741"/>
    </source>
</evidence>
<dbReference type="Pfam" id="PF02224">
    <property type="entry name" value="Cytidylate_kin"/>
    <property type="match status" value="1"/>
</dbReference>
<evidence type="ECO:0000256" key="7">
    <source>
        <dbReference type="ARBA" id="ARBA00048478"/>
    </source>
</evidence>
<dbReference type="InterPro" id="IPR011994">
    <property type="entry name" value="Cytidylate_kinase_dom"/>
</dbReference>
<dbReference type="GO" id="GO:0036430">
    <property type="term" value="F:CMP kinase activity"/>
    <property type="evidence" value="ECO:0007669"/>
    <property type="project" value="RHEA"/>
</dbReference>
<dbReference type="GO" id="GO:0005524">
    <property type="term" value="F:ATP binding"/>
    <property type="evidence" value="ECO:0007669"/>
    <property type="project" value="UniProtKB-UniRule"/>
</dbReference>
<feature type="domain" description="Cytidylate kinase" evidence="9">
    <location>
        <begin position="5"/>
        <end position="232"/>
    </location>
</feature>
<comment type="similarity">
    <text evidence="1 8">Belongs to the cytidylate kinase family. Type 1 subfamily.</text>
</comment>
<evidence type="ECO:0000256" key="8">
    <source>
        <dbReference type="HAMAP-Rule" id="MF_00238"/>
    </source>
</evidence>
<evidence type="ECO:0000256" key="4">
    <source>
        <dbReference type="ARBA" id="ARBA00022777"/>
    </source>
</evidence>
<name>A0A2M8W3N8_9MICO</name>
<evidence type="ECO:0000256" key="6">
    <source>
        <dbReference type="ARBA" id="ARBA00047615"/>
    </source>
</evidence>
<dbReference type="HAMAP" id="MF_00238">
    <property type="entry name" value="Cytidyl_kinase_type1"/>
    <property type="match status" value="1"/>
</dbReference>
<protein>
    <recommendedName>
        <fullName evidence="8">Cytidylate kinase</fullName>
        <shortName evidence="8">CK</shortName>
        <ecNumber evidence="8">2.7.4.25</ecNumber>
    </recommendedName>
    <alternativeName>
        <fullName evidence="8">Cytidine monophosphate kinase</fullName>
        <shortName evidence="8">CMP kinase</shortName>
    </alternativeName>
</protein>
<dbReference type="OrthoDB" id="9807434at2"/>
<keyword evidence="3 8" id="KW-0547">Nucleotide-binding</keyword>
<keyword evidence="5 8" id="KW-0067">ATP-binding</keyword>
<evidence type="ECO:0000256" key="1">
    <source>
        <dbReference type="ARBA" id="ARBA00009427"/>
    </source>
</evidence>
<keyword evidence="4 8" id="KW-0418">Kinase</keyword>
<keyword evidence="2 8" id="KW-0808">Transferase</keyword>
<evidence type="ECO:0000256" key="5">
    <source>
        <dbReference type="ARBA" id="ARBA00022840"/>
    </source>
</evidence>
<evidence type="ECO:0000313" key="10">
    <source>
        <dbReference type="EMBL" id="PJI85537.1"/>
    </source>
</evidence>
<proteinExistence type="inferred from homology"/>
<dbReference type="GO" id="GO:0036431">
    <property type="term" value="F:dCMP kinase activity"/>
    <property type="evidence" value="ECO:0007669"/>
    <property type="project" value="InterPro"/>
</dbReference>
<dbReference type="CDD" id="cd02020">
    <property type="entry name" value="CMPK"/>
    <property type="match status" value="1"/>
</dbReference>
<sequence>MTLVIAIDGPSGSGKSSVAKAVARDLHLAYLDTGAMYRAATWWCLHQGIDLTRTDDPEVASAVTAAVLALPLVMGVDPAAPAVHVDGIDVGADIRTDRISAAVSAVATNLDVRAELRRLQRAAIDAEREGGSFSGGAGIVAEGRDITTVVAPDADARVLLTASEEARLARRATELHGDAGAAAVEATRDLVVRRDADDSTVSTFHVAADGVVTVDSSDLDLDQTVEAVLTVIADATRPTVQPTAQPGA</sequence>
<evidence type="ECO:0000259" key="9">
    <source>
        <dbReference type="Pfam" id="PF02224"/>
    </source>
</evidence>
<dbReference type="SUPFAM" id="SSF52540">
    <property type="entry name" value="P-loop containing nucleoside triphosphate hydrolases"/>
    <property type="match status" value="1"/>
</dbReference>
<dbReference type="InterPro" id="IPR027417">
    <property type="entry name" value="P-loop_NTPase"/>
</dbReference>
<dbReference type="NCBIfam" id="TIGR00017">
    <property type="entry name" value="cmk"/>
    <property type="match status" value="1"/>
</dbReference>
<dbReference type="AlphaFoldDB" id="A0A2M8W3N8"/>